<proteinExistence type="predicted"/>
<evidence type="ECO:0000313" key="1">
    <source>
        <dbReference type="EMBL" id="MQY27735.1"/>
    </source>
</evidence>
<reference evidence="1 2" key="1">
    <citation type="submission" date="2019-10" db="EMBL/GenBank/DDBJ databases">
        <title>Nocardia macrotermitis sp. nov. and Nocardia aurantia sp. nov., isolated from the gut of fungus growing-termite Macrotermes natalensis.</title>
        <authorList>
            <person name="Benndorf R."/>
            <person name="Schwitalla J."/>
            <person name="Martin K."/>
            <person name="De Beer W."/>
            <person name="Kaster A.-K."/>
            <person name="Vollmers J."/>
            <person name="Poulsen M."/>
            <person name="Beemelmanns C."/>
        </authorList>
    </citation>
    <scope>NUCLEOTIDE SEQUENCE [LARGE SCALE GENOMIC DNA]</scope>
    <source>
        <strain evidence="1 2">RB56</strain>
    </source>
</reference>
<dbReference type="Proteomes" id="UP000431401">
    <property type="component" value="Unassembled WGS sequence"/>
</dbReference>
<dbReference type="InterPro" id="IPR032710">
    <property type="entry name" value="NTF2-like_dom_sf"/>
</dbReference>
<keyword evidence="2" id="KW-1185">Reference proteome</keyword>
<gene>
    <name evidence="1" type="ORF">NRB56_33180</name>
</gene>
<accession>A0A7K0DPP4</accession>
<dbReference type="RefSeq" id="WP_194290884.1">
    <property type="nucleotide sequence ID" value="NZ_WEGI01000007.1"/>
</dbReference>
<dbReference type="Gene3D" id="3.10.450.50">
    <property type="match status" value="1"/>
</dbReference>
<comment type="caution">
    <text evidence="1">The sequence shown here is derived from an EMBL/GenBank/DDBJ whole genome shotgun (WGS) entry which is preliminary data.</text>
</comment>
<organism evidence="1 2">
    <name type="scientific">Nocardia aurantia</name>
    <dbReference type="NCBI Taxonomy" id="2585199"/>
    <lineage>
        <taxon>Bacteria</taxon>
        <taxon>Bacillati</taxon>
        <taxon>Actinomycetota</taxon>
        <taxon>Actinomycetes</taxon>
        <taxon>Mycobacteriales</taxon>
        <taxon>Nocardiaceae</taxon>
        <taxon>Nocardia</taxon>
    </lineage>
</organism>
<protein>
    <submittedName>
        <fullName evidence="1">Uncharacterized protein</fullName>
    </submittedName>
</protein>
<name>A0A7K0DPP4_9NOCA</name>
<evidence type="ECO:0000313" key="2">
    <source>
        <dbReference type="Proteomes" id="UP000431401"/>
    </source>
</evidence>
<sequence length="49" mass="5182">MSEIEELRAAVAALTDRVRELEDHREIGALVARYGPAVDSGSGDAAAEL</sequence>
<dbReference type="SUPFAM" id="SSF54427">
    <property type="entry name" value="NTF2-like"/>
    <property type="match status" value="1"/>
</dbReference>
<dbReference type="EMBL" id="WEGI01000007">
    <property type="protein sequence ID" value="MQY27735.1"/>
    <property type="molecule type" value="Genomic_DNA"/>
</dbReference>
<dbReference type="AlphaFoldDB" id="A0A7K0DPP4"/>